<gene>
    <name evidence="1" type="ORF">Taro_018411</name>
</gene>
<organism evidence="1 2">
    <name type="scientific">Colocasia esculenta</name>
    <name type="common">Wild taro</name>
    <name type="synonym">Arum esculentum</name>
    <dbReference type="NCBI Taxonomy" id="4460"/>
    <lineage>
        <taxon>Eukaryota</taxon>
        <taxon>Viridiplantae</taxon>
        <taxon>Streptophyta</taxon>
        <taxon>Embryophyta</taxon>
        <taxon>Tracheophyta</taxon>
        <taxon>Spermatophyta</taxon>
        <taxon>Magnoliopsida</taxon>
        <taxon>Liliopsida</taxon>
        <taxon>Araceae</taxon>
        <taxon>Aroideae</taxon>
        <taxon>Colocasieae</taxon>
        <taxon>Colocasia</taxon>
    </lineage>
</organism>
<evidence type="ECO:0000313" key="2">
    <source>
        <dbReference type="Proteomes" id="UP000652761"/>
    </source>
</evidence>
<accession>A0A843V2B9</accession>
<evidence type="ECO:0000313" key="1">
    <source>
        <dbReference type="EMBL" id="MQL85879.1"/>
    </source>
</evidence>
<sequence length="185" mass="20283">MATQRLSVSEDSLRLSTALGAPVDRRRQAEQSKLLEGCCCRQATGCCRQAQADRRFHGSGNIFLSTGGWGAVDMLICSEDWPSGLSSSIDGDLSCCRQGRVEEFLATGEAGDPHTKPFFFLVVSAETCTDSYLEVDQRVVWRRSWQLGKQEIPTPSCSSSPLCLLRPAQTVILKSTKGRFSRAKS</sequence>
<dbReference type="AlphaFoldDB" id="A0A843V2B9"/>
<reference evidence="1" key="1">
    <citation type="submission" date="2017-07" db="EMBL/GenBank/DDBJ databases">
        <title>Taro Niue Genome Assembly and Annotation.</title>
        <authorList>
            <person name="Atibalentja N."/>
            <person name="Keating K."/>
            <person name="Fields C.J."/>
        </authorList>
    </citation>
    <scope>NUCLEOTIDE SEQUENCE</scope>
    <source>
        <strain evidence="1">Niue_2</strain>
        <tissue evidence="1">Leaf</tissue>
    </source>
</reference>
<keyword evidence="2" id="KW-1185">Reference proteome</keyword>
<dbReference type="Proteomes" id="UP000652761">
    <property type="component" value="Unassembled WGS sequence"/>
</dbReference>
<name>A0A843V2B9_COLES</name>
<protein>
    <submittedName>
        <fullName evidence="1">Uncharacterized protein</fullName>
    </submittedName>
</protein>
<comment type="caution">
    <text evidence="1">The sequence shown here is derived from an EMBL/GenBank/DDBJ whole genome shotgun (WGS) entry which is preliminary data.</text>
</comment>
<dbReference type="EMBL" id="NMUH01000856">
    <property type="protein sequence ID" value="MQL85879.1"/>
    <property type="molecule type" value="Genomic_DNA"/>
</dbReference>
<proteinExistence type="predicted"/>